<feature type="region of interest" description="Disordered" evidence="1">
    <location>
        <begin position="392"/>
        <end position="411"/>
    </location>
</feature>
<evidence type="ECO:0000256" key="1">
    <source>
        <dbReference type="SAM" id="MobiDB-lite"/>
    </source>
</evidence>
<feature type="compositionally biased region" description="Polar residues" evidence="1">
    <location>
        <begin position="392"/>
        <end position="407"/>
    </location>
</feature>
<dbReference type="GO" id="GO:0016301">
    <property type="term" value="F:kinase activity"/>
    <property type="evidence" value="ECO:0007669"/>
    <property type="project" value="UniProtKB-KW"/>
</dbReference>
<dbReference type="SUPFAM" id="SSF53613">
    <property type="entry name" value="Ribokinase-like"/>
    <property type="match status" value="1"/>
</dbReference>
<name>A0A2K9YDR1_CLAUC</name>
<reference evidence="2" key="1">
    <citation type="submission" date="2017-12" db="EMBL/GenBank/DDBJ databases">
        <title>Genome Sequencing Reveals a Rich Biosynthetic Potential.</title>
        <authorList>
            <person name="Bertrand R.L."/>
            <person name="Abdel-Hameed M.E."/>
            <person name="Sorensen J.L."/>
        </authorList>
    </citation>
    <scope>NUCLEOTIDE SEQUENCE</scope>
</reference>
<evidence type="ECO:0000313" key="2">
    <source>
        <dbReference type="EMBL" id="AUW30958.1"/>
    </source>
</evidence>
<dbReference type="EMBL" id="MG777484">
    <property type="protein sequence ID" value="AUW30958.1"/>
    <property type="molecule type" value="Genomic_DNA"/>
</dbReference>
<dbReference type="Gene3D" id="3.40.1190.20">
    <property type="match status" value="1"/>
</dbReference>
<dbReference type="InterPro" id="IPR029056">
    <property type="entry name" value="Ribokinase-like"/>
</dbReference>
<proteinExistence type="predicted"/>
<dbReference type="AlphaFoldDB" id="A0A2K9YDR1"/>
<dbReference type="PANTHER" id="PTHR47098">
    <property type="entry name" value="PROTEIN MAK32"/>
    <property type="match status" value="1"/>
</dbReference>
<sequence length="490" mass="54161">MDFVSMGMIIIGPPLQDILGGAGTYATVGARLFCRGDASIRVGFVVHAGNELSQKLRDEIASWKSGTHIVETPNRMTTRGKNVYADGIRHFEFCTPKIQVEPSMLPELYLTARTYHLICTPARCIELVKELLAKREELVASIPSLSEKPIFVWEPMEHSCRPSERMSFYEALKHVDVFSPNQDEMQALFADLPNANLKDLGQGGALIDPHTFEVSPFGLYLRLKANGFGDKTCALVLRQAERGCTVCSANRQFRVPAYHRAFTDLSPEEQDQWVNKIIDVTGGGNAFLGGFCIGLGLMSRWREKDPSSSLSDFEGAAFYGTVAASFAIEQIGMPKVTYKDSDGTELWNGDLPSDRMSTMLSRVRKQAATQPVSLAFNPETLGELTETCRTETSGSSIALRNSKQPSENDAEELNKRLARSLQQTTAIEENIKLPDKLPQSSLKYNNSTPCARTPQGSCWYFDGLITVRASAMAYVEGQAAIESIKQRVSR</sequence>
<dbReference type="PANTHER" id="PTHR47098:SF2">
    <property type="entry name" value="PROTEIN MAK32"/>
    <property type="match status" value="1"/>
</dbReference>
<accession>A0A2K9YDR1</accession>
<organism evidence="2">
    <name type="scientific">Cladonia uncialis subsp. uncialis</name>
    <dbReference type="NCBI Taxonomy" id="180999"/>
    <lineage>
        <taxon>Eukaryota</taxon>
        <taxon>Fungi</taxon>
        <taxon>Dikarya</taxon>
        <taxon>Ascomycota</taxon>
        <taxon>Pezizomycotina</taxon>
        <taxon>Lecanoromycetes</taxon>
        <taxon>OSLEUM clade</taxon>
        <taxon>Lecanoromycetidae</taxon>
        <taxon>Lecanorales</taxon>
        <taxon>Lecanorineae</taxon>
        <taxon>Cladoniaceae</taxon>
        <taxon>Cladonia</taxon>
    </lineage>
</organism>
<keyword evidence="2" id="KW-0808">Transferase</keyword>
<keyword evidence="2" id="KW-0418">Kinase</keyword>
<protein>
    <submittedName>
        <fullName evidence="2">Ribokinase-like protein</fullName>
    </submittedName>
</protein>